<proteinExistence type="predicted"/>
<keyword evidence="4" id="KW-0732">Signal</keyword>
<evidence type="ECO:0000256" key="1">
    <source>
        <dbReference type="ARBA" id="ARBA00022737"/>
    </source>
</evidence>
<comment type="caution">
    <text evidence="5">The sequence shown here is derived from an EMBL/GenBank/DDBJ whole genome shotgun (WGS) entry which is preliminary data.</text>
</comment>
<keyword evidence="1" id="KW-0677">Repeat</keyword>
<reference evidence="5 6" key="1">
    <citation type="submission" date="2016-08" db="EMBL/GenBank/DDBJ databases">
        <authorList>
            <person name="Seilhamer J.J."/>
        </authorList>
    </citation>
    <scope>NUCLEOTIDE SEQUENCE [LARGE SCALE GENOMIC DNA]</scope>
    <source>
        <strain evidence="5 6">KCTC 42603</strain>
    </source>
</reference>
<dbReference type="InterPro" id="IPR050498">
    <property type="entry name" value="Ycf3"/>
</dbReference>
<accession>A0A1E7ZAW9</accession>
<dbReference type="Gene3D" id="1.25.40.10">
    <property type="entry name" value="Tetratricopeptide repeat domain"/>
    <property type="match status" value="4"/>
</dbReference>
<dbReference type="STRING" id="1656094.BFC18_12680"/>
<dbReference type="RefSeq" id="WP_070125675.1">
    <property type="nucleotide sequence ID" value="NZ_MDHN01000028.1"/>
</dbReference>
<dbReference type="SMART" id="SM00028">
    <property type="entry name" value="TPR"/>
    <property type="match status" value="6"/>
</dbReference>
<dbReference type="PROSITE" id="PS50005">
    <property type="entry name" value="TPR"/>
    <property type="match status" value="2"/>
</dbReference>
<organism evidence="5 6">
    <name type="scientific">Alteromonas confluentis</name>
    <dbReference type="NCBI Taxonomy" id="1656094"/>
    <lineage>
        <taxon>Bacteria</taxon>
        <taxon>Pseudomonadati</taxon>
        <taxon>Pseudomonadota</taxon>
        <taxon>Gammaproteobacteria</taxon>
        <taxon>Alteromonadales</taxon>
        <taxon>Alteromonadaceae</taxon>
        <taxon>Alteromonas/Salinimonas group</taxon>
        <taxon>Alteromonas</taxon>
    </lineage>
</organism>
<dbReference type="Proteomes" id="UP000175691">
    <property type="component" value="Unassembled WGS sequence"/>
</dbReference>
<dbReference type="Pfam" id="PF14559">
    <property type="entry name" value="TPR_19"/>
    <property type="match status" value="2"/>
</dbReference>
<sequence>MGIKRITKALTFVASTMWVAACSQMTTDELLNEAQTALSEDDYKQAIIHLKAAVQQSPQDIRPRIELARIYFEVGDMVSSITTFDKVLTQRGDINDFAEEYFLALYSMADLDVFEVTFEEFKSSLNDENTVKVETIAAVISGRSKSIDSTNEHLQAARAAVAKINAPSQSERIDDVEFIINQFLINENVDNIQATDALVQKYPEDWLIRSLIAEILQAAGDFTAAADNYKALLKLKPYFAQLNLKIGEALLKAKAFPEAEKYIDNVLQIVPNHPLANQLKSIAALSRQDFESAARYIDAVIAQNFISTTTIYVAGISHFQIGNYEQALSYLEKLVDKFPPNHPGLQMYIAAKLSAGDYMDAYTLYERQPSLIASNTRLAAKAASALLLTGENAQAAKILKNIKADDFETPEQRQQLGIMKLGVGDTDGSELLKSASEEIVAGAASGNSFQSKLMLVAMKASEGDIDNTRAIIQDWIEAEPDNIENLLILVKFEKLIGNRAALASIYSKIQAISPSNLEATKFFADRAMAEGNVEEALDGYKKVLTDSPNDHAALYGAYTASGAVSGTKSGYRSLDSLLAGNASTTAFTKLYAAYLQQDYKEVVNQARSSVFNYQTQPQVDYLLAKSLMALKQPLAALDTLRNAIKSNFVTIPVYEAFFEATMMADGDRAAIRAMNNAPEKIKTDPQILLLRSHILVNQKAYTEAKQVLASLPASVANSPTAQEIAGRISSAEQNYDEAIPALTAAFKNMRTTKSAQLLYKALVETGEPEKGLAVLEELANETRGYDDADLLYVSELSHFHPKKAIAFYEGLLGEQTRNWKAMNNIALLLLQDKQPDKAYKWISQALNIRPGNQTLSNTKSLIEDELKS</sequence>
<dbReference type="GO" id="GO:0046813">
    <property type="term" value="P:receptor-mediated virion attachment to host cell"/>
    <property type="evidence" value="ECO:0007669"/>
    <property type="project" value="TreeGrafter"/>
</dbReference>
<dbReference type="PROSITE" id="PS51257">
    <property type="entry name" value="PROKAR_LIPOPROTEIN"/>
    <property type="match status" value="1"/>
</dbReference>
<dbReference type="Pfam" id="PF13174">
    <property type="entry name" value="TPR_6"/>
    <property type="match status" value="1"/>
</dbReference>
<dbReference type="OrthoDB" id="7052525at2"/>
<dbReference type="EMBL" id="MDHN01000028">
    <property type="protein sequence ID" value="OFC70602.1"/>
    <property type="molecule type" value="Genomic_DNA"/>
</dbReference>
<dbReference type="AlphaFoldDB" id="A0A1E7ZAW9"/>
<dbReference type="InterPro" id="IPR011990">
    <property type="entry name" value="TPR-like_helical_dom_sf"/>
</dbReference>
<feature type="repeat" description="TPR" evidence="3">
    <location>
        <begin position="240"/>
        <end position="273"/>
    </location>
</feature>
<evidence type="ECO:0000256" key="4">
    <source>
        <dbReference type="SAM" id="SignalP"/>
    </source>
</evidence>
<dbReference type="InterPro" id="IPR019734">
    <property type="entry name" value="TPR_rpt"/>
</dbReference>
<gene>
    <name evidence="5" type="ORF">BFC18_12680</name>
</gene>
<feature type="repeat" description="TPR" evidence="3">
    <location>
        <begin position="308"/>
        <end position="341"/>
    </location>
</feature>
<dbReference type="SUPFAM" id="SSF48452">
    <property type="entry name" value="TPR-like"/>
    <property type="match status" value="3"/>
</dbReference>
<evidence type="ECO:0000313" key="6">
    <source>
        <dbReference type="Proteomes" id="UP000175691"/>
    </source>
</evidence>
<evidence type="ECO:0000256" key="2">
    <source>
        <dbReference type="ARBA" id="ARBA00022803"/>
    </source>
</evidence>
<evidence type="ECO:0000313" key="5">
    <source>
        <dbReference type="EMBL" id="OFC70602.1"/>
    </source>
</evidence>
<feature type="signal peptide" evidence="4">
    <location>
        <begin position="1"/>
        <end position="20"/>
    </location>
</feature>
<evidence type="ECO:0000256" key="3">
    <source>
        <dbReference type="PROSITE-ProRule" id="PRU00339"/>
    </source>
</evidence>
<keyword evidence="2 3" id="KW-0802">TPR repeat</keyword>
<dbReference type="GO" id="GO:0009279">
    <property type="term" value="C:cell outer membrane"/>
    <property type="evidence" value="ECO:0007669"/>
    <property type="project" value="TreeGrafter"/>
</dbReference>
<name>A0A1E7ZAW9_9ALTE</name>
<keyword evidence="6" id="KW-1185">Reference proteome</keyword>
<dbReference type="PANTHER" id="PTHR44858">
    <property type="entry name" value="TETRATRICOPEPTIDE REPEAT PROTEIN 6"/>
    <property type="match status" value="1"/>
</dbReference>
<evidence type="ECO:0008006" key="7">
    <source>
        <dbReference type="Google" id="ProtNLM"/>
    </source>
</evidence>
<dbReference type="PANTHER" id="PTHR44858:SF1">
    <property type="entry name" value="UDP-N-ACETYLGLUCOSAMINE--PEPTIDE N-ACETYLGLUCOSAMINYLTRANSFERASE SPINDLY-RELATED"/>
    <property type="match status" value="1"/>
</dbReference>
<protein>
    <recommendedName>
        <fullName evidence="7">PEP-CTERM system TPR-repeat protein PrsT</fullName>
    </recommendedName>
</protein>
<feature type="chain" id="PRO_5009209677" description="PEP-CTERM system TPR-repeat protein PrsT" evidence="4">
    <location>
        <begin position="21"/>
        <end position="868"/>
    </location>
</feature>